<protein>
    <submittedName>
        <fullName evidence="1">Uncharacterized protein</fullName>
    </submittedName>
</protein>
<reference evidence="1" key="1">
    <citation type="submission" date="2014-11" db="EMBL/GenBank/DDBJ databases">
        <authorList>
            <person name="Amaro Gonzalez C."/>
        </authorList>
    </citation>
    <scope>NUCLEOTIDE SEQUENCE</scope>
</reference>
<sequence length="22" mass="2375">MNSCSRLLSIITRPAPCALQSL</sequence>
<proteinExistence type="predicted"/>
<accession>A0A0E9XYG0</accession>
<dbReference type="EMBL" id="GBXM01001697">
    <property type="protein sequence ID" value="JAI06881.1"/>
    <property type="molecule type" value="Transcribed_RNA"/>
</dbReference>
<evidence type="ECO:0000313" key="1">
    <source>
        <dbReference type="EMBL" id="JAI06881.1"/>
    </source>
</evidence>
<reference evidence="1" key="2">
    <citation type="journal article" date="2015" name="Fish Shellfish Immunol.">
        <title>Early steps in the European eel (Anguilla anguilla)-Vibrio vulnificus interaction in the gills: Role of the RtxA13 toxin.</title>
        <authorList>
            <person name="Callol A."/>
            <person name="Pajuelo D."/>
            <person name="Ebbesson L."/>
            <person name="Teles M."/>
            <person name="MacKenzie S."/>
            <person name="Amaro C."/>
        </authorList>
    </citation>
    <scope>NUCLEOTIDE SEQUENCE</scope>
</reference>
<name>A0A0E9XYG0_ANGAN</name>
<organism evidence="1">
    <name type="scientific">Anguilla anguilla</name>
    <name type="common">European freshwater eel</name>
    <name type="synonym">Muraena anguilla</name>
    <dbReference type="NCBI Taxonomy" id="7936"/>
    <lineage>
        <taxon>Eukaryota</taxon>
        <taxon>Metazoa</taxon>
        <taxon>Chordata</taxon>
        <taxon>Craniata</taxon>
        <taxon>Vertebrata</taxon>
        <taxon>Euteleostomi</taxon>
        <taxon>Actinopterygii</taxon>
        <taxon>Neopterygii</taxon>
        <taxon>Teleostei</taxon>
        <taxon>Anguilliformes</taxon>
        <taxon>Anguillidae</taxon>
        <taxon>Anguilla</taxon>
    </lineage>
</organism>
<dbReference type="AlphaFoldDB" id="A0A0E9XYG0"/>